<dbReference type="SUPFAM" id="SSF53756">
    <property type="entry name" value="UDP-Glycosyltransferase/glycogen phosphorylase"/>
    <property type="match status" value="1"/>
</dbReference>
<dbReference type="InterPro" id="IPR019734">
    <property type="entry name" value="TPR_rpt"/>
</dbReference>
<gene>
    <name evidence="2" type="ORF">AW09_002742</name>
</gene>
<feature type="repeat" description="TPR" evidence="1">
    <location>
        <begin position="429"/>
        <end position="462"/>
    </location>
</feature>
<organism evidence="2 3">
    <name type="scientific">Candidatus Accumulibacter phosphatis</name>
    <dbReference type="NCBI Taxonomy" id="327160"/>
    <lineage>
        <taxon>Bacteria</taxon>
        <taxon>Pseudomonadati</taxon>
        <taxon>Pseudomonadota</taxon>
        <taxon>Betaproteobacteria</taxon>
        <taxon>Candidatus Accumulibacter</taxon>
    </lineage>
</organism>
<proteinExistence type="predicted"/>
<evidence type="ECO:0000256" key="1">
    <source>
        <dbReference type="PROSITE-ProRule" id="PRU00339"/>
    </source>
</evidence>
<keyword evidence="1" id="KW-0802">TPR repeat</keyword>
<name>A0A080M4W0_9PROT</name>
<dbReference type="EMBL" id="JDVG02000443">
    <property type="protein sequence ID" value="KFB72074.1"/>
    <property type="molecule type" value="Genomic_DNA"/>
</dbReference>
<comment type="caution">
    <text evidence="2">The sequence shown here is derived from an EMBL/GenBank/DDBJ whole genome shotgun (WGS) entry which is preliminary data.</text>
</comment>
<dbReference type="PROSITE" id="PS50005">
    <property type="entry name" value="TPR"/>
    <property type="match status" value="1"/>
</dbReference>
<evidence type="ECO:0008006" key="4">
    <source>
        <dbReference type="Google" id="ProtNLM"/>
    </source>
</evidence>
<dbReference type="InterPro" id="IPR011990">
    <property type="entry name" value="TPR-like_helical_dom_sf"/>
</dbReference>
<dbReference type="SUPFAM" id="SSF48452">
    <property type="entry name" value="TPR-like"/>
    <property type="match status" value="1"/>
</dbReference>
<protein>
    <recommendedName>
        <fullName evidence="4">Tetratricopeptide repeat protein</fullName>
    </recommendedName>
</protein>
<sequence length="696" mass="76466">MPSDSPLLLFYPTSPVHVRDLRQVIDRLPGWNCQAIVHEPLSRVAPGIAMALQEQGLQALTLDKGSDIETLLPADTAVLMLGAVFEPFALDLLAWAKLRRIPAVAIEEVAQLALNQNDINNYDAPFDRLFVASPEEFERFVSLGYPPEMLCISGLLANDRMQNDSHPDAGGLMTTLGIGNSLKPIVYTTSPPRSRLAIHNKDDLAFRAAVLNQIAIASRRVGRVVVIKLHPNEDLVRSREWIRRIVPGAIVIGREVPMDVLFAVAGVLVNRGNSQTCLESALRGVPTVVVACGQPSLFHDSGGACIVETIDALPDAIAQALTNGPADVSILQARHFHCPPEGVSGFVAQELADLIATRPSPDEADWNWLIKSVLFVGGHARALQLARRLDPDGEWRIQLAAALEAHLDGRRNEAIGKWLECAASDPDWFFPHYELAHNYLATENYPCAIDYARKAIELHPPFHGLWHELPMRVVIMASLRGMGNRIAAAAELAALEERSLVDVVPELQIEKATQMIGQGKDLHSAYACLERALRQLMEFPVNDVFDGELRERALVQLHQLAENWESEQEYPSAADCYSFISGEAPGNPWPRFALARVRLAQGRPFVAFRILFGISGIPGAARAITERALPGSAAVLAPFWPSSRGEILKSCKLVARSFAWLVTALRKTPGVWPNPAAVCLLLTLFVLKHLAHRLIR</sequence>
<accession>A0A080M4W0</accession>
<dbReference type="Gene3D" id="1.25.40.10">
    <property type="entry name" value="Tetratricopeptide repeat domain"/>
    <property type="match status" value="1"/>
</dbReference>
<evidence type="ECO:0000313" key="3">
    <source>
        <dbReference type="Proteomes" id="UP000020077"/>
    </source>
</evidence>
<dbReference type="AlphaFoldDB" id="A0A080M4W0"/>
<dbReference type="Proteomes" id="UP000020077">
    <property type="component" value="Unassembled WGS sequence"/>
</dbReference>
<reference evidence="2 3" key="1">
    <citation type="submission" date="2014-02" db="EMBL/GenBank/DDBJ databases">
        <title>Expanding our view of genomic diversity in Candidatus Accumulibacter clades.</title>
        <authorList>
            <person name="Skennerton C.T."/>
            <person name="Barr J.J."/>
            <person name="Slater F.R."/>
            <person name="Bond P.L."/>
            <person name="Tyson G.W."/>
        </authorList>
    </citation>
    <scope>NUCLEOTIDE SEQUENCE [LARGE SCALE GENOMIC DNA]</scope>
    <source>
        <strain evidence="3">BA-91</strain>
    </source>
</reference>
<evidence type="ECO:0000313" key="2">
    <source>
        <dbReference type="EMBL" id="KFB72074.1"/>
    </source>
</evidence>
<dbReference type="Gene3D" id="3.40.50.2000">
    <property type="entry name" value="Glycogen Phosphorylase B"/>
    <property type="match status" value="1"/>
</dbReference>